<evidence type="ECO:0000313" key="14">
    <source>
        <dbReference type="EMBL" id="AAK23864.1"/>
    </source>
</evidence>
<accession>Q9A737</accession>
<evidence type="ECO:0000313" key="15">
    <source>
        <dbReference type="Proteomes" id="UP000001816"/>
    </source>
</evidence>
<evidence type="ECO:0000256" key="10">
    <source>
        <dbReference type="ARBA" id="ARBA00025437"/>
    </source>
</evidence>
<dbReference type="eggNOG" id="COG0209">
    <property type="taxonomic scope" value="Bacteria"/>
</dbReference>
<evidence type="ECO:0000256" key="8">
    <source>
        <dbReference type="ARBA" id="ARBA00023002"/>
    </source>
</evidence>
<dbReference type="GO" id="GO:0031419">
    <property type="term" value="F:cobalamin binding"/>
    <property type="evidence" value="ECO:0007669"/>
    <property type="project" value="UniProtKB-KW"/>
</dbReference>
<dbReference type="EnsemblBacteria" id="AAK23864">
    <property type="protein sequence ID" value="AAK23864"/>
    <property type="gene ID" value="CC_1889"/>
</dbReference>
<evidence type="ECO:0000256" key="4">
    <source>
        <dbReference type="ARBA" id="ARBA00014409"/>
    </source>
</evidence>
<dbReference type="InterPro" id="IPR024434">
    <property type="entry name" value="TSCPD_dom"/>
</dbReference>
<comment type="catalytic activity">
    <reaction evidence="12">
        <text>a 2'-deoxyribonucleoside 5'-diphosphate + [thioredoxin]-disulfide + H2O = a ribonucleoside 5'-diphosphate + [thioredoxin]-dithiol</text>
        <dbReference type="Rhea" id="RHEA:23252"/>
        <dbReference type="Rhea" id="RHEA-COMP:10698"/>
        <dbReference type="Rhea" id="RHEA-COMP:10700"/>
        <dbReference type="ChEBI" id="CHEBI:15377"/>
        <dbReference type="ChEBI" id="CHEBI:29950"/>
        <dbReference type="ChEBI" id="CHEBI:50058"/>
        <dbReference type="ChEBI" id="CHEBI:57930"/>
        <dbReference type="ChEBI" id="CHEBI:73316"/>
        <dbReference type="EC" id="1.17.4.1"/>
    </reaction>
</comment>
<dbReference type="Pfam" id="PF12637">
    <property type="entry name" value="TSCPD"/>
    <property type="match status" value="1"/>
</dbReference>
<dbReference type="Gene3D" id="3.20.70.20">
    <property type="match status" value="1"/>
</dbReference>
<keyword evidence="8" id="KW-0560">Oxidoreductase</keyword>
<keyword evidence="5" id="KW-0846">Cobalamin</keyword>
<dbReference type="KEGG" id="ccr:CC_1889"/>
<proteinExistence type="inferred from homology"/>
<dbReference type="EMBL" id="AE005673">
    <property type="protein sequence ID" value="AAK23864.1"/>
    <property type="molecule type" value="Genomic_DNA"/>
</dbReference>
<comment type="similarity">
    <text evidence="2">Belongs to the ribonucleoside diphosphate reductase class-2 family.</text>
</comment>
<dbReference type="AlphaFoldDB" id="Q9A737"/>
<organism evidence="14 15">
    <name type="scientific">Caulobacter vibrioides (strain ATCC 19089 / CIP 103742 / CB 15)</name>
    <name type="common">Caulobacter crescentus</name>
    <dbReference type="NCBI Taxonomy" id="190650"/>
    <lineage>
        <taxon>Bacteria</taxon>
        <taxon>Pseudomonadati</taxon>
        <taxon>Pseudomonadota</taxon>
        <taxon>Alphaproteobacteria</taxon>
        <taxon>Caulobacterales</taxon>
        <taxon>Caulobacteraceae</taxon>
        <taxon>Caulobacter</taxon>
    </lineage>
</organism>
<dbReference type="Proteomes" id="UP000001816">
    <property type="component" value="Chromosome"/>
</dbReference>
<gene>
    <name evidence="14" type="ordered locus">CC_1889</name>
</gene>
<evidence type="ECO:0000259" key="13">
    <source>
        <dbReference type="Pfam" id="PF12637"/>
    </source>
</evidence>
<evidence type="ECO:0000256" key="9">
    <source>
        <dbReference type="ARBA" id="ARBA00023285"/>
    </source>
</evidence>
<dbReference type="SMR" id="Q9A737"/>
<dbReference type="EC" id="1.17.4.1" evidence="3"/>
<evidence type="ECO:0000256" key="2">
    <source>
        <dbReference type="ARBA" id="ARBA00007405"/>
    </source>
</evidence>
<dbReference type="PATRIC" id="fig|190650.5.peg.1905"/>
<keyword evidence="9" id="KW-0170">Cobalt</keyword>
<reference evidence="14 15" key="1">
    <citation type="journal article" date="2001" name="Proc. Natl. Acad. Sci. U.S.A.">
        <title>Complete genome sequence of Caulobacter crescentus.</title>
        <authorList>
            <person name="Nierman W.C."/>
            <person name="Feldblyum T.V."/>
            <person name="Laub M.T."/>
            <person name="Paulsen I.T."/>
            <person name="Nelson K.E."/>
            <person name="Eisen J.A."/>
            <person name="Heidelberg J.F."/>
            <person name="Alley M.R."/>
            <person name="Ohta N."/>
            <person name="Maddock J.R."/>
            <person name="Potocka I."/>
            <person name="Nelson W.C."/>
            <person name="Newton A."/>
            <person name="Stephens C."/>
            <person name="Phadke N.D."/>
            <person name="Ely B."/>
            <person name="DeBoy R.T."/>
            <person name="Dodson R.J."/>
            <person name="Durkin A.S."/>
            <person name="Gwinn M.L."/>
            <person name="Haft D.H."/>
            <person name="Kolonay J.F."/>
            <person name="Smit J."/>
            <person name="Craven M.B."/>
            <person name="Khouri H."/>
            <person name="Shetty J."/>
            <person name="Berry K."/>
            <person name="Utterback T."/>
            <person name="Tran K."/>
            <person name="Wolf A."/>
            <person name="Vamathevan J."/>
            <person name="Ermolaeva M."/>
            <person name="White O."/>
            <person name="Salzberg S.L."/>
            <person name="Venter J.C."/>
            <person name="Shapiro L."/>
            <person name="Fraser C.M."/>
        </authorList>
    </citation>
    <scope>NUCLEOTIDE SEQUENCE [LARGE SCALE GENOMIC DNA]</scope>
    <source>
        <strain evidence="15">ATCC 19089 / CB15</strain>
    </source>
</reference>
<dbReference type="STRING" id="190650.CC_1889"/>
<name>Q9A737_CAUVC</name>
<evidence type="ECO:0000256" key="7">
    <source>
        <dbReference type="ARBA" id="ARBA00022741"/>
    </source>
</evidence>
<dbReference type="BioCyc" id="CAULO:CC1889-MONOMER"/>
<evidence type="ECO:0000256" key="5">
    <source>
        <dbReference type="ARBA" id="ARBA00022628"/>
    </source>
</evidence>
<comment type="cofactor">
    <cofactor evidence="1">
        <name>adenosylcob(III)alamin</name>
        <dbReference type="ChEBI" id="CHEBI:18408"/>
    </cofactor>
</comment>
<sequence>MRPYAHPGRVESHVRDLVSTHAGISDLETPMRPSAKAAGLVPAMEWRDLERADSVQVVSAPSSWSDARVEAWLDWGGEIEPKAPLGGGPARYAARVAQLGLSRGLFGDKADADAFREALLTTMLTGIATPTSGQTGLRLLPDITEFEFQSQARDILGQRRARLLAAQAAARLNTALDQVADAVRRCSGDSRACSDVRKNPALARAARKARELGADDQTILDAIALADQPRAPLTALAVDDELPLVAAATRQAVAAGDEAATLAAQVGWETSALTLALSPTDAEALSRGAAIGAAIDASTFLDAEGFDIERFTFVCHLWATALELDRGERPARLSLAGVGDCLLSQGYAQTSIEGRDGAAALWALAVGAALSASAEAAATLGQDPAFDQDRQGVLKTLAERRVRAAALRSALATEAAAALATAHALARKHGLRSAGLVGPFADLEATLRLGGSPVGAAGAMAPVSVSQTADGFLMPSFSAAAFEALSSEGVDLDAARRHALGHGSLAESPAIDHAMLQARGFTAHEIEKAENALREHQGVRAAFAPAIVGAGFLRDVLGASAEDVARRDFDTLAFADFSAAEIAAAERHALGAGTLGDCEALNPDLREAFRSVEAPSFNDRLAMLAAVESFACLPTAVTVSIPHDARPADAVRAQAAAARAGVRALRLQRAPTPYDFKLDLPEEPTAEAPRPAPAREPLVTERVVERIVERDRSRRRLPDRRKGYIQKAAVGGHKVYLHTGEYEDGELGELFIDMHKEGAAFRSLMNNFAIAVSLGLQHGVPLDEFVDAFVYTKFEPAGPVTGNDSIKSATSILDYIFRELGVSYLGRDDLANGDPGQFNADGLGAGKRLAEDDLLDDEADPVPASRFISKGFSRGATPDNLVFASFGHRRVEGADRPGADGEMCPACGDLSLVRRGGMTVCDTCGAQSERPGPVAST</sequence>
<dbReference type="PANTHER" id="PTHR43371">
    <property type="entry name" value="VITAMIN B12-DEPENDENT RIBONUCLEOTIDE REDUCTASE"/>
    <property type="match status" value="1"/>
</dbReference>
<feature type="domain" description="TSCPD" evidence="13">
    <location>
        <begin position="717"/>
        <end position="820"/>
    </location>
</feature>
<evidence type="ECO:0000256" key="1">
    <source>
        <dbReference type="ARBA" id="ARBA00001922"/>
    </source>
</evidence>
<dbReference type="PIR" id="D87483">
    <property type="entry name" value="D87483"/>
</dbReference>
<protein>
    <recommendedName>
        <fullName evidence="4">Vitamin B12-dependent ribonucleotide reductase</fullName>
        <ecNumber evidence="3">1.17.4.1</ecNumber>
    </recommendedName>
    <alternativeName>
        <fullName evidence="11">Ribonucleoside-diphosphate reductase NrdJ</fullName>
    </alternativeName>
</protein>
<evidence type="ECO:0000256" key="3">
    <source>
        <dbReference type="ARBA" id="ARBA00012274"/>
    </source>
</evidence>
<dbReference type="HOGENOM" id="CLU_014717_0_0_5"/>
<dbReference type="GO" id="GO:0071897">
    <property type="term" value="P:DNA biosynthetic process"/>
    <property type="evidence" value="ECO:0007669"/>
    <property type="project" value="UniProtKB-KW"/>
</dbReference>
<evidence type="ECO:0000256" key="12">
    <source>
        <dbReference type="ARBA" id="ARBA00047754"/>
    </source>
</evidence>
<dbReference type="GO" id="GO:0000166">
    <property type="term" value="F:nucleotide binding"/>
    <property type="evidence" value="ECO:0007669"/>
    <property type="project" value="UniProtKB-KW"/>
</dbReference>
<keyword evidence="15" id="KW-1185">Reference proteome</keyword>
<keyword evidence="6" id="KW-0237">DNA synthesis</keyword>
<dbReference type="GO" id="GO:0004748">
    <property type="term" value="F:ribonucleoside-diphosphate reductase activity, thioredoxin disulfide as acceptor"/>
    <property type="evidence" value="ECO:0007669"/>
    <property type="project" value="UniProtKB-EC"/>
</dbReference>
<evidence type="ECO:0000256" key="11">
    <source>
        <dbReference type="ARBA" id="ARBA00033050"/>
    </source>
</evidence>
<keyword evidence="7" id="KW-0547">Nucleotide-binding</keyword>
<evidence type="ECO:0000256" key="6">
    <source>
        <dbReference type="ARBA" id="ARBA00022634"/>
    </source>
</evidence>
<comment type="function">
    <text evidence="10">Catalyzes the reduction of ribonucleotides to deoxyribonucleotides. May function to provide a pool of deoxyribonucleotide precursors for DNA repair during oxygen limitation and/or for immediate growth after restoration of oxygen.</text>
</comment>
<dbReference type="InterPro" id="IPR050862">
    <property type="entry name" value="RdRp_reductase_class-2"/>
</dbReference>
<dbReference type="PANTHER" id="PTHR43371:SF1">
    <property type="entry name" value="RIBONUCLEOSIDE-DIPHOSPHATE REDUCTASE"/>
    <property type="match status" value="1"/>
</dbReference>